<evidence type="ECO:0000256" key="5">
    <source>
        <dbReference type="ARBA" id="ARBA00022737"/>
    </source>
</evidence>
<dbReference type="Pfam" id="PF08263">
    <property type="entry name" value="LRRNT_2"/>
    <property type="match status" value="2"/>
</dbReference>
<keyword evidence="5" id="KW-0677">Repeat</keyword>
<feature type="transmembrane region" description="Helical" evidence="10">
    <location>
        <begin position="339"/>
        <end position="362"/>
    </location>
</feature>
<sequence length="504" mass="56451">MGLLTFFLFWQRVLSTNNNNNNEIVGDEAAYLIKLREAISPAPSSWFNVTNMCDWSHVICGTDLHNNPCVEEINLNSMSLKSLEQLSLSLNTNLAPWTFPASLNNSIGLTFLSLDATNLLDSLSLKKQPDWRVAQVYWKTTQARIVASRCLLSDLKELLRRSHSQPVKLHLFAISNAWGQSINGSTFSHQSPLLDSSFAGQQLDTGPVPSHRFATAAFGYPLLLARTWRVNNPCNGWNFITCDIQHKIRTVNLTNLNLTGTISPAFANLTDLEELYLVENNLNGSIPESLTTLPQLKILDVSNNNLSGIIPIFSPNMVLINTANNAFIVAHSPARTTPLWIKLGASAVSIVGVILIFGVIAFHRKRCFRLLWFLESQAIYTYKEVKKMINSFYEKLGEGGLGIVYKANLDQGNIPTRRLSYKAEENDIVMKMTLVSLWCIQPNPVDRPSIDKVIDILKGPLESVPYPPKPVLFSSARLIPQYSNMSYSNEYSNDNRGDCLKRQM</sequence>
<evidence type="ECO:0000256" key="2">
    <source>
        <dbReference type="ARBA" id="ARBA00022614"/>
    </source>
</evidence>
<comment type="caution">
    <text evidence="13">The sequence shown here is derived from an EMBL/GenBank/DDBJ whole genome shotgun (WGS) entry which is preliminary data.</text>
</comment>
<protein>
    <recommendedName>
        <fullName evidence="12">Leucine-rich repeat-containing N-terminal plant-type domain-containing protein</fullName>
    </recommendedName>
</protein>
<dbReference type="InterPro" id="IPR001611">
    <property type="entry name" value="Leu-rich_rpt"/>
</dbReference>
<dbReference type="GO" id="GO:0016020">
    <property type="term" value="C:membrane"/>
    <property type="evidence" value="ECO:0007669"/>
    <property type="project" value="UniProtKB-SubCell"/>
</dbReference>
<dbReference type="Proteomes" id="UP000289738">
    <property type="component" value="Chromosome A02"/>
</dbReference>
<comment type="subcellular location">
    <subcellularLocation>
        <location evidence="1">Membrane</location>
        <topology evidence="1">Single-pass membrane protein</topology>
    </subcellularLocation>
</comment>
<evidence type="ECO:0000256" key="6">
    <source>
        <dbReference type="ARBA" id="ARBA00022989"/>
    </source>
</evidence>
<dbReference type="AlphaFoldDB" id="A0A445EHT7"/>
<dbReference type="PANTHER" id="PTHR47986:SF10">
    <property type="entry name" value="RECEPTOR-LIKE KINASE TMK4"/>
    <property type="match status" value="1"/>
</dbReference>
<keyword evidence="14" id="KW-1185">Reference proteome</keyword>
<keyword evidence="9" id="KW-0325">Glycoprotein</keyword>
<dbReference type="Gene3D" id="3.30.200.20">
    <property type="entry name" value="Phosphorylase Kinase, domain 1"/>
    <property type="match status" value="1"/>
</dbReference>
<accession>A0A445EHT7</accession>
<dbReference type="Gene3D" id="3.80.10.10">
    <property type="entry name" value="Ribonuclease Inhibitor"/>
    <property type="match status" value="2"/>
</dbReference>
<name>A0A445EHT7_ARAHY</name>
<feature type="domain" description="Leucine-rich repeat-containing N-terminal plant-type" evidence="12">
    <location>
        <begin position="226"/>
        <end position="243"/>
    </location>
</feature>
<gene>
    <name evidence="13" type="ORF">Ahy_A02g009705</name>
</gene>
<proteinExistence type="predicted"/>
<feature type="signal peptide" evidence="11">
    <location>
        <begin position="1"/>
        <end position="15"/>
    </location>
</feature>
<evidence type="ECO:0000313" key="13">
    <source>
        <dbReference type="EMBL" id="RYR74994.1"/>
    </source>
</evidence>
<feature type="chain" id="PRO_5019375736" description="Leucine-rich repeat-containing N-terminal plant-type domain-containing protein" evidence="11">
    <location>
        <begin position="16"/>
        <end position="504"/>
    </location>
</feature>
<keyword evidence="4 11" id="KW-0732">Signal</keyword>
<feature type="domain" description="Leucine-rich repeat-containing N-terminal plant-type" evidence="12">
    <location>
        <begin position="27"/>
        <end position="60"/>
    </location>
</feature>
<dbReference type="InterPro" id="IPR032675">
    <property type="entry name" value="LRR_dom_sf"/>
</dbReference>
<evidence type="ECO:0000256" key="1">
    <source>
        <dbReference type="ARBA" id="ARBA00004167"/>
    </source>
</evidence>
<keyword evidence="7 10" id="KW-0472">Membrane</keyword>
<reference evidence="13 14" key="1">
    <citation type="submission" date="2019-01" db="EMBL/GenBank/DDBJ databases">
        <title>Sequencing of cultivated peanut Arachis hypogaea provides insights into genome evolution and oil improvement.</title>
        <authorList>
            <person name="Chen X."/>
        </authorList>
    </citation>
    <scope>NUCLEOTIDE SEQUENCE [LARGE SCALE GENOMIC DNA]</scope>
    <source>
        <strain evidence="14">cv. Fuhuasheng</strain>
        <tissue evidence="13">Leaves</tissue>
    </source>
</reference>
<dbReference type="FunFam" id="3.80.10.10:FF:000129">
    <property type="entry name" value="Leucine-rich repeat receptor-like kinase"/>
    <property type="match status" value="1"/>
</dbReference>
<evidence type="ECO:0000256" key="11">
    <source>
        <dbReference type="SAM" id="SignalP"/>
    </source>
</evidence>
<evidence type="ECO:0000256" key="4">
    <source>
        <dbReference type="ARBA" id="ARBA00022729"/>
    </source>
</evidence>
<evidence type="ECO:0000259" key="12">
    <source>
        <dbReference type="Pfam" id="PF08263"/>
    </source>
</evidence>
<keyword evidence="2" id="KW-0433">Leucine-rich repeat</keyword>
<dbReference type="InterPro" id="IPR052422">
    <property type="entry name" value="Auxin_Ser/Thr_Kinase"/>
</dbReference>
<keyword evidence="6 10" id="KW-1133">Transmembrane helix</keyword>
<evidence type="ECO:0000256" key="8">
    <source>
        <dbReference type="ARBA" id="ARBA00023170"/>
    </source>
</evidence>
<dbReference type="InterPro" id="IPR013210">
    <property type="entry name" value="LRR_N_plant-typ"/>
</dbReference>
<dbReference type="EMBL" id="SDMP01000002">
    <property type="protein sequence ID" value="RYR74994.1"/>
    <property type="molecule type" value="Genomic_DNA"/>
</dbReference>
<dbReference type="PANTHER" id="PTHR47986">
    <property type="entry name" value="OSJNBA0070M12.3 PROTEIN"/>
    <property type="match status" value="1"/>
</dbReference>
<evidence type="ECO:0000256" key="10">
    <source>
        <dbReference type="SAM" id="Phobius"/>
    </source>
</evidence>
<dbReference type="SUPFAM" id="SSF52058">
    <property type="entry name" value="L domain-like"/>
    <property type="match status" value="1"/>
</dbReference>
<evidence type="ECO:0000313" key="14">
    <source>
        <dbReference type="Proteomes" id="UP000289738"/>
    </source>
</evidence>
<evidence type="ECO:0000256" key="9">
    <source>
        <dbReference type="ARBA" id="ARBA00023180"/>
    </source>
</evidence>
<evidence type="ECO:0000256" key="7">
    <source>
        <dbReference type="ARBA" id="ARBA00023136"/>
    </source>
</evidence>
<evidence type="ECO:0000256" key="3">
    <source>
        <dbReference type="ARBA" id="ARBA00022692"/>
    </source>
</evidence>
<keyword evidence="3 10" id="KW-0812">Transmembrane</keyword>
<dbReference type="Pfam" id="PF13855">
    <property type="entry name" value="LRR_8"/>
    <property type="match status" value="1"/>
</dbReference>
<dbReference type="STRING" id="3818.A0A445EHT7"/>
<organism evidence="13 14">
    <name type="scientific">Arachis hypogaea</name>
    <name type="common">Peanut</name>
    <dbReference type="NCBI Taxonomy" id="3818"/>
    <lineage>
        <taxon>Eukaryota</taxon>
        <taxon>Viridiplantae</taxon>
        <taxon>Streptophyta</taxon>
        <taxon>Embryophyta</taxon>
        <taxon>Tracheophyta</taxon>
        <taxon>Spermatophyta</taxon>
        <taxon>Magnoliopsida</taxon>
        <taxon>eudicotyledons</taxon>
        <taxon>Gunneridae</taxon>
        <taxon>Pentapetalae</taxon>
        <taxon>rosids</taxon>
        <taxon>fabids</taxon>
        <taxon>Fabales</taxon>
        <taxon>Fabaceae</taxon>
        <taxon>Papilionoideae</taxon>
        <taxon>50 kb inversion clade</taxon>
        <taxon>dalbergioids sensu lato</taxon>
        <taxon>Dalbergieae</taxon>
        <taxon>Pterocarpus clade</taxon>
        <taxon>Arachis</taxon>
    </lineage>
</organism>
<keyword evidence="8" id="KW-0675">Receptor</keyword>